<dbReference type="Proteomes" id="UP000199312">
    <property type="component" value="Unassembled WGS sequence"/>
</dbReference>
<accession>A0A1I6Q3S6</accession>
<keyword evidence="2" id="KW-1185">Reference proteome</keyword>
<sequence length="116" mass="13666">MLEEKNSLELLKAVETENLVIKLIEQLNKDFQLANIDEEFKLNISTLALKNNLDSLLLNLITKKYDDYLNLLYRIDVSENEMATIKNDNLLNTIENISFLILKREFQKVLLRKMYS</sequence>
<dbReference type="STRING" id="593133.SAMN04488006_1456"/>
<name>A0A1I6Q3S6_9FLAO</name>
<proteinExistence type="predicted"/>
<evidence type="ECO:0000313" key="1">
    <source>
        <dbReference type="EMBL" id="SFS46985.1"/>
    </source>
</evidence>
<reference evidence="2" key="1">
    <citation type="submission" date="2016-10" db="EMBL/GenBank/DDBJ databases">
        <authorList>
            <person name="Varghese N."/>
            <person name="Submissions S."/>
        </authorList>
    </citation>
    <scope>NUCLEOTIDE SEQUENCE [LARGE SCALE GENOMIC DNA]</scope>
    <source>
        <strain evidence="2">DSM 24450</strain>
    </source>
</reference>
<dbReference type="AlphaFoldDB" id="A0A1I6Q3S6"/>
<dbReference type="RefSeq" id="WP_090224293.1">
    <property type="nucleotide sequence ID" value="NZ_FOZP01000003.1"/>
</dbReference>
<dbReference type="OrthoDB" id="1120195at2"/>
<gene>
    <name evidence="1" type="ORF">SAMN04488006_1456</name>
</gene>
<dbReference type="EMBL" id="FOZP01000003">
    <property type="protein sequence ID" value="SFS46985.1"/>
    <property type="molecule type" value="Genomic_DNA"/>
</dbReference>
<protein>
    <submittedName>
        <fullName evidence="1">Uncharacterized protein</fullName>
    </submittedName>
</protein>
<organism evidence="1 2">
    <name type="scientific">Lutibacter maritimus</name>
    <dbReference type="NCBI Taxonomy" id="593133"/>
    <lineage>
        <taxon>Bacteria</taxon>
        <taxon>Pseudomonadati</taxon>
        <taxon>Bacteroidota</taxon>
        <taxon>Flavobacteriia</taxon>
        <taxon>Flavobacteriales</taxon>
        <taxon>Flavobacteriaceae</taxon>
        <taxon>Lutibacter</taxon>
    </lineage>
</organism>
<evidence type="ECO:0000313" key="2">
    <source>
        <dbReference type="Proteomes" id="UP000199312"/>
    </source>
</evidence>